<dbReference type="AlphaFoldDB" id="G2PPK8"/>
<proteinExistence type="predicted"/>
<dbReference type="HOGENOM" id="CLU_210971_0_0_10"/>
<keyword evidence="1" id="KW-0812">Transmembrane</keyword>
<dbReference type="EMBL" id="CP002999">
    <property type="protein sequence ID" value="AEM70389.1"/>
    <property type="molecule type" value="Genomic_DNA"/>
</dbReference>
<evidence type="ECO:0000256" key="1">
    <source>
        <dbReference type="SAM" id="Phobius"/>
    </source>
</evidence>
<accession>G2PPK8</accession>
<protein>
    <submittedName>
        <fullName evidence="2">Uncharacterized protein</fullName>
    </submittedName>
</protein>
<dbReference type="KEGG" id="mrs:Murru_1347"/>
<reference evidence="2 3" key="2">
    <citation type="journal article" date="2012" name="Stand. Genomic Sci.">
        <title>Complete genome sequence of the facultatively anaerobic, appendaged bacterium Muricauda ruestringensis type strain (B1(T)).</title>
        <authorList>
            <person name="Huntemann M."/>
            <person name="Teshima H."/>
            <person name="Lapidus A."/>
            <person name="Nolan M."/>
            <person name="Lucas S."/>
            <person name="Hammon N."/>
            <person name="Deshpande S."/>
            <person name="Cheng J.F."/>
            <person name="Tapia R."/>
            <person name="Goodwin L.A."/>
            <person name="Pitluck S."/>
            <person name="Liolios K."/>
            <person name="Pagani I."/>
            <person name="Ivanova N."/>
            <person name="Mavromatis K."/>
            <person name="Mikhailova N."/>
            <person name="Pati A."/>
            <person name="Chen A."/>
            <person name="Palaniappan K."/>
            <person name="Land M."/>
            <person name="Hauser L."/>
            <person name="Pan C."/>
            <person name="Brambilla E.M."/>
            <person name="Rohde M."/>
            <person name="Spring S."/>
            <person name="Goker M."/>
            <person name="Detter J.C."/>
            <person name="Bristow J."/>
            <person name="Eisen J.A."/>
            <person name="Markowitz V."/>
            <person name="Hugenholtz P."/>
            <person name="Kyrpides N.C."/>
            <person name="Klenk H.P."/>
            <person name="Woyke T."/>
        </authorList>
    </citation>
    <scope>NUCLEOTIDE SEQUENCE [LARGE SCALE GENOMIC DNA]</scope>
    <source>
        <strain evidence="3">DSM 13258 / LMG 19739 / B1</strain>
    </source>
</reference>
<dbReference type="InterPro" id="IPR046635">
    <property type="entry name" value="DUF6747"/>
</dbReference>
<dbReference type="eggNOG" id="ENOG503318G">
    <property type="taxonomic scope" value="Bacteria"/>
</dbReference>
<dbReference type="Proteomes" id="UP000008908">
    <property type="component" value="Chromosome"/>
</dbReference>
<organism evidence="2 3">
    <name type="scientific">Allomuricauda ruestringensis (strain DSM 13258 / CIP 107369 / LMG 19739 / B1)</name>
    <name type="common">Muricauda ruestringensis</name>
    <dbReference type="NCBI Taxonomy" id="886377"/>
    <lineage>
        <taxon>Bacteria</taxon>
        <taxon>Pseudomonadati</taxon>
        <taxon>Bacteroidota</taxon>
        <taxon>Flavobacteriia</taxon>
        <taxon>Flavobacteriales</taxon>
        <taxon>Flavobacteriaceae</taxon>
        <taxon>Flagellimonas</taxon>
    </lineage>
</organism>
<dbReference type="RefSeq" id="WP_014032670.1">
    <property type="nucleotide sequence ID" value="NC_015945.1"/>
</dbReference>
<reference evidence="3" key="1">
    <citation type="submission" date="2011-08" db="EMBL/GenBank/DDBJ databases">
        <title>The complete genome of Muricauda ruestringensis DSM 13258.</title>
        <authorList>
            <person name="Lucas S."/>
            <person name="Han J."/>
            <person name="Lapidus A."/>
            <person name="Bruce D."/>
            <person name="Goodwin L."/>
            <person name="Pitluck S."/>
            <person name="Peters L."/>
            <person name="Kyrpides N."/>
            <person name="Mavromatis K."/>
            <person name="Ivanova N."/>
            <person name="Ovchinnikova G."/>
            <person name="Teshima H."/>
            <person name="Detter J.C."/>
            <person name="Tapia R."/>
            <person name="Han C."/>
            <person name="Land M."/>
            <person name="Hauser L."/>
            <person name="Markowitz V."/>
            <person name="Cheng J.-F."/>
            <person name="Hugenholtz P."/>
            <person name="Woyke T."/>
            <person name="Wu D."/>
            <person name="Spring S."/>
            <person name="Schroeder M."/>
            <person name="Brambilla E."/>
            <person name="Klenk H.-P."/>
            <person name="Eisen J.A."/>
        </authorList>
    </citation>
    <scope>NUCLEOTIDE SEQUENCE [LARGE SCALE GENOMIC DNA]</scope>
    <source>
        <strain evidence="3">DSM 13258 / LMG 19739 / B1</strain>
    </source>
</reference>
<keyword evidence="1" id="KW-0472">Membrane</keyword>
<name>G2PPK8_ALLRU</name>
<gene>
    <name evidence="2" type="ordered locus">Murru_1347</name>
</gene>
<evidence type="ECO:0000313" key="3">
    <source>
        <dbReference type="Proteomes" id="UP000008908"/>
    </source>
</evidence>
<keyword evidence="3" id="KW-1185">Reference proteome</keyword>
<dbReference type="Pfam" id="PF20532">
    <property type="entry name" value="DUF6747"/>
    <property type="match status" value="1"/>
</dbReference>
<feature type="transmembrane region" description="Helical" evidence="1">
    <location>
        <begin position="26"/>
        <end position="46"/>
    </location>
</feature>
<keyword evidence="1" id="KW-1133">Transmembrane helix</keyword>
<evidence type="ECO:0000313" key="2">
    <source>
        <dbReference type="EMBL" id="AEM70389.1"/>
    </source>
</evidence>
<sequence>MKKLLLVKEIYIEGFRNLGHFIVEKYFKIFAWFSFILFFIVLYAFIYRMSTGFAFD</sequence>